<reference evidence="13 14" key="1">
    <citation type="submission" date="2020-08" db="EMBL/GenBank/DDBJ databases">
        <title>Genomic Encyclopedia of Type Strains, Phase IV (KMG-IV): sequencing the most valuable type-strain genomes for metagenomic binning, comparative biology and taxonomic classification.</title>
        <authorList>
            <person name="Goeker M."/>
        </authorList>
    </citation>
    <scope>NUCLEOTIDE SEQUENCE [LARGE SCALE GENOMIC DNA]</scope>
    <source>
        <strain evidence="13 14">DSM 101064</strain>
    </source>
</reference>
<feature type="binding site" description="covalent" evidence="9">
    <location>
        <position position="64"/>
    </location>
    <ligand>
        <name>heme c</name>
        <dbReference type="ChEBI" id="CHEBI:61717"/>
    </ligand>
</feature>
<dbReference type="PANTHER" id="PTHR10266:SF3">
    <property type="entry name" value="CYTOCHROME C1, HEME PROTEIN, MITOCHONDRIAL"/>
    <property type="match status" value="1"/>
</dbReference>
<dbReference type="Gene3D" id="1.10.760.10">
    <property type="entry name" value="Cytochrome c-like domain"/>
    <property type="match status" value="1"/>
</dbReference>
<keyword evidence="7 9" id="KW-0408">Iron</keyword>
<protein>
    <recommendedName>
        <fullName evidence="2">Cytochrome c1</fullName>
    </recommendedName>
</protein>
<dbReference type="EMBL" id="JACIJM010000001">
    <property type="protein sequence ID" value="MBB5720552.1"/>
    <property type="molecule type" value="Genomic_DNA"/>
</dbReference>
<dbReference type="RefSeq" id="WP_183524070.1">
    <property type="nucleotide sequence ID" value="NZ_JACIJM010000001.1"/>
</dbReference>
<dbReference type="SUPFAM" id="SSF46626">
    <property type="entry name" value="Cytochrome c"/>
    <property type="match status" value="1"/>
</dbReference>
<dbReference type="GO" id="GO:0046872">
    <property type="term" value="F:metal ion binding"/>
    <property type="evidence" value="ECO:0007669"/>
    <property type="project" value="UniProtKB-KW"/>
</dbReference>
<evidence type="ECO:0000256" key="2">
    <source>
        <dbReference type="ARBA" id="ARBA00016165"/>
    </source>
</evidence>
<evidence type="ECO:0000256" key="9">
    <source>
        <dbReference type="PIRSR" id="PIRSR602326-1"/>
    </source>
</evidence>
<dbReference type="Gene3D" id="1.20.5.100">
    <property type="entry name" value="Cytochrome c1, transmembrane anchor, C-terminal"/>
    <property type="match status" value="1"/>
</dbReference>
<keyword evidence="14" id="KW-1185">Reference proteome</keyword>
<organism evidence="13 14">
    <name type="scientific">Yoonia ponticola</name>
    <dbReference type="NCBI Taxonomy" id="1524255"/>
    <lineage>
        <taxon>Bacteria</taxon>
        <taxon>Pseudomonadati</taxon>
        <taxon>Pseudomonadota</taxon>
        <taxon>Alphaproteobacteria</taxon>
        <taxon>Rhodobacterales</taxon>
        <taxon>Paracoccaceae</taxon>
        <taxon>Yoonia</taxon>
    </lineage>
</organism>
<evidence type="ECO:0000313" key="14">
    <source>
        <dbReference type="Proteomes" id="UP000535415"/>
    </source>
</evidence>
<dbReference type="GO" id="GO:0016020">
    <property type="term" value="C:membrane"/>
    <property type="evidence" value="ECO:0007669"/>
    <property type="project" value="UniProtKB-SubCell"/>
</dbReference>
<evidence type="ECO:0000256" key="5">
    <source>
        <dbReference type="ARBA" id="ARBA00022723"/>
    </source>
</evidence>
<evidence type="ECO:0000256" key="8">
    <source>
        <dbReference type="ARBA" id="ARBA00023136"/>
    </source>
</evidence>
<accession>A0A7W9BHC4</accession>
<feature type="chain" id="PRO_5030675645" description="Cytochrome c1" evidence="11">
    <location>
        <begin position="25"/>
        <end position="285"/>
    </location>
</feature>
<feature type="binding site" description="covalent" evidence="9">
    <location>
        <position position="60"/>
    </location>
    <ligand>
        <name>heme c</name>
        <dbReference type="ChEBI" id="CHEBI:61717"/>
    </ligand>
</feature>
<keyword evidence="3 9" id="KW-0349">Heme</keyword>
<evidence type="ECO:0000259" key="12">
    <source>
        <dbReference type="PROSITE" id="PS51007"/>
    </source>
</evidence>
<dbReference type="InterPro" id="IPR002326">
    <property type="entry name" value="Cyt_c1"/>
</dbReference>
<dbReference type="Pfam" id="PF02167">
    <property type="entry name" value="Cytochrom_C1"/>
    <property type="match status" value="1"/>
</dbReference>
<keyword evidence="8 10" id="KW-0472">Membrane</keyword>
<dbReference type="PROSITE" id="PS51007">
    <property type="entry name" value="CYTC"/>
    <property type="match status" value="1"/>
</dbReference>
<keyword evidence="4 10" id="KW-0812">Transmembrane</keyword>
<dbReference type="InterPro" id="IPR036909">
    <property type="entry name" value="Cyt_c-like_dom_sf"/>
</dbReference>
<feature type="transmembrane region" description="Helical" evidence="10">
    <location>
        <begin position="255"/>
        <end position="274"/>
    </location>
</feature>
<dbReference type="PANTHER" id="PTHR10266">
    <property type="entry name" value="CYTOCHROME C1"/>
    <property type="match status" value="1"/>
</dbReference>
<dbReference type="InterPro" id="IPR009056">
    <property type="entry name" value="Cyt_c-like_dom"/>
</dbReference>
<feature type="domain" description="Cytochrome c" evidence="12">
    <location>
        <begin position="47"/>
        <end position="136"/>
    </location>
</feature>
<comment type="cofactor">
    <cofactor evidence="9">
        <name>heme c</name>
        <dbReference type="ChEBI" id="CHEBI:61717"/>
    </cofactor>
    <text evidence="9">Binds 1 heme c group covalently per subunit.</text>
</comment>
<evidence type="ECO:0000313" key="13">
    <source>
        <dbReference type="EMBL" id="MBB5720552.1"/>
    </source>
</evidence>
<dbReference type="Proteomes" id="UP000535415">
    <property type="component" value="Unassembled WGS sequence"/>
</dbReference>
<dbReference type="GO" id="GO:0020037">
    <property type="term" value="F:heme binding"/>
    <property type="evidence" value="ECO:0007669"/>
    <property type="project" value="InterPro"/>
</dbReference>
<sequence length="285" mass="30785">MTMFRKLTLSAVAAVSLLGTQAAAEGDVHISDVDFSFDGMFGAFDQMQLQRGLQIYTEICSACHGLEHVAIRTLGDEGGPALPEDQVFAYAEYYEVFDQALFDGEGDFRPATPADKFPAVTSVGAPDLSLMAKSRAGFHGPAGTGLNQLWYGMGGAEYITAILSGYEEEPECAADANMEGYYNTAFAVGGFPESCVDEEGHNMVLGSWIAMAPPLYDGAIEFNDGHANDIQAMSEDTAAFLMWTAEPKMMARKQAGLTGVIFLAILSVLLYLTNKRLWAPHKKKD</sequence>
<dbReference type="PRINTS" id="PR00603">
    <property type="entry name" value="CYTOCHROMEC1"/>
</dbReference>
<keyword evidence="6 10" id="KW-1133">Transmembrane helix</keyword>
<proteinExistence type="predicted"/>
<gene>
    <name evidence="13" type="ORF">FHS72_000156</name>
</gene>
<evidence type="ECO:0000256" key="6">
    <source>
        <dbReference type="ARBA" id="ARBA00022989"/>
    </source>
</evidence>
<keyword evidence="5 9" id="KW-0479">Metal-binding</keyword>
<evidence type="ECO:0000256" key="3">
    <source>
        <dbReference type="ARBA" id="ARBA00022617"/>
    </source>
</evidence>
<dbReference type="GO" id="GO:0009055">
    <property type="term" value="F:electron transfer activity"/>
    <property type="evidence" value="ECO:0007669"/>
    <property type="project" value="InterPro"/>
</dbReference>
<evidence type="ECO:0000256" key="7">
    <source>
        <dbReference type="ARBA" id="ARBA00023004"/>
    </source>
</evidence>
<comment type="caution">
    <text evidence="13">The sequence shown here is derived from an EMBL/GenBank/DDBJ whole genome shotgun (WGS) entry which is preliminary data.</text>
</comment>
<keyword evidence="11" id="KW-0732">Signal</keyword>
<feature type="signal peptide" evidence="11">
    <location>
        <begin position="1"/>
        <end position="24"/>
    </location>
</feature>
<dbReference type="AlphaFoldDB" id="A0A7W9BHC4"/>
<evidence type="ECO:0000256" key="4">
    <source>
        <dbReference type="ARBA" id="ARBA00022692"/>
    </source>
</evidence>
<evidence type="ECO:0000256" key="10">
    <source>
        <dbReference type="SAM" id="Phobius"/>
    </source>
</evidence>
<comment type="subcellular location">
    <subcellularLocation>
        <location evidence="1">Membrane</location>
    </subcellularLocation>
</comment>
<feature type="binding site" description="covalent" evidence="9">
    <location>
        <position position="63"/>
    </location>
    <ligand>
        <name>heme c</name>
        <dbReference type="ChEBI" id="CHEBI:61717"/>
    </ligand>
</feature>
<evidence type="ECO:0000256" key="11">
    <source>
        <dbReference type="SAM" id="SignalP"/>
    </source>
</evidence>
<name>A0A7W9BHC4_9RHOB</name>
<evidence type="ECO:0000256" key="1">
    <source>
        <dbReference type="ARBA" id="ARBA00004370"/>
    </source>
</evidence>
<feature type="binding site" description="covalent" evidence="9">
    <location>
        <position position="211"/>
    </location>
    <ligand>
        <name>heme c</name>
        <dbReference type="ChEBI" id="CHEBI:61717"/>
    </ligand>
</feature>